<feature type="transmembrane region" description="Helical" evidence="1">
    <location>
        <begin position="26"/>
        <end position="44"/>
    </location>
</feature>
<dbReference type="AlphaFoldDB" id="A0A0E9U0P5"/>
<sequence>MTSVCIQQYKRKWCAHVKLHKNCTNIVWFSLSVCLCSCLCVIFLPESLPVFPCACFCLPVSALPLFGFL</sequence>
<evidence type="ECO:0000313" key="2">
    <source>
        <dbReference type="EMBL" id="JAH59361.1"/>
    </source>
</evidence>
<protein>
    <submittedName>
        <fullName evidence="2">Uncharacterized protein</fullName>
    </submittedName>
</protein>
<keyword evidence="1" id="KW-0472">Membrane</keyword>
<accession>A0A0E9U0P5</accession>
<organism evidence="2">
    <name type="scientific">Anguilla anguilla</name>
    <name type="common">European freshwater eel</name>
    <name type="synonym">Muraena anguilla</name>
    <dbReference type="NCBI Taxonomy" id="7936"/>
    <lineage>
        <taxon>Eukaryota</taxon>
        <taxon>Metazoa</taxon>
        <taxon>Chordata</taxon>
        <taxon>Craniata</taxon>
        <taxon>Vertebrata</taxon>
        <taxon>Euteleostomi</taxon>
        <taxon>Actinopterygii</taxon>
        <taxon>Neopterygii</taxon>
        <taxon>Teleostei</taxon>
        <taxon>Anguilliformes</taxon>
        <taxon>Anguillidae</taxon>
        <taxon>Anguilla</taxon>
    </lineage>
</organism>
<proteinExistence type="predicted"/>
<keyword evidence="1" id="KW-0812">Transmembrane</keyword>
<keyword evidence="1" id="KW-1133">Transmembrane helix</keyword>
<reference evidence="2" key="1">
    <citation type="submission" date="2014-11" db="EMBL/GenBank/DDBJ databases">
        <authorList>
            <person name="Amaro Gonzalez C."/>
        </authorList>
    </citation>
    <scope>NUCLEOTIDE SEQUENCE</scope>
</reference>
<evidence type="ECO:0000256" key="1">
    <source>
        <dbReference type="SAM" id="Phobius"/>
    </source>
</evidence>
<reference evidence="2" key="2">
    <citation type="journal article" date="2015" name="Fish Shellfish Immunol.">
        <title>Early steps in the European eel (Anguilla anguilla)-Vibrio vulnificus interaction in the gills: Role of the RtxA13 toxin.</title>
        <authorList>
            <person name="Callol A."/>
            <person name="Pajuelo D."/>
            <person name="Ebbesson L."/>
            <person name="Teles M."/>
            <person name="MacKenzie S."/>
            <person name="Amaro C."/>
        </authorList>
    </citation>
    <scope>NUCLEOTIDE SEQUENCE</scope>
</reference>
<dbReference type="EMBL" id="GBXM01049216">
    <property type="protein sequence ID" value="JAH59361.1"/>
    <property type="molecule type" value="Transcribed_RNA"/>
</dbReference>
<name>A0A0E9U0P5_ANGAN</name>